<accession>A0A9D4J329</accession>
<name>A0A9D4J329_DREPO</name>
<dbReference type="AlphaFoldDB" id="A0A9D4J329"/>
<evidence type="ECO:0000313" key="2">
    <source>
        <dbReference type="Proteomes" id="UP000828390"/>
    </source>
</evidence>
<keyword evidence="2" id="KW-1185">Reference proteome</keyword>
<protein>
    <submittedName>
        <fullName evidence="1">Uncharacterized protein</fullName>
    </submittedName>
</protein>
<comment type="caution">
    <text evidence="1">The sequence shown here is derived from an EMBL/GenBank/DDBJ whole genome shotgun (WGS) entry which is preliminary data.</text>
</comment>
<dbReference type="EMBL" id="JAIWYP010000007">
    <property type="protein sequence ID" value="KAH3793998.1"/>
    <property type="molecule type" value="Genomic_DNA"/>
</dbReference>
<proteinExistence type="predicted"/>
<sequence length="128" mass="14937">MTSKIKTGNIFIHIHNTIKSNILTKFHEDWTKKMKNEWPCVQDIIWAILVIKFHEDQTINVAFRVKNALPTGAHVFQPTFHDGRTINVASRVLTRKNDPPPSVHVFLTNRNHFQTRPRYNKDESFTGC</sequence>
<organism evidence="1 2">
    <name type="scientific">Dreissena polymorpha</name>
    <name type="common">Zebra mussel</name>
    <name type="synonym">Mytilus polymorpha</name>
    <dbReference type="NCBI Taxonomy" id="45954"/>
    <lineage>
        <taxon>Eukaryota</taxon>
        <taxon>Metazoa</taxon>
        <taxon>Spiralia</taxon>
        <taxon>Lophotrochozoa</taxon>
        <taxon>Mollusca</taxon>
        <taxon>Bivalvia</taxon>
        <taxon>Autobranchia</taxon>
        <taxon>Heteroconchia</taxon>
        <taxon>Euheterodonta</taxon>
        <taxon>Imparidentia</taxon>
        <taxon>Neoheterodontei</taxon>
        <taxon>Myida</taxon>
        <taxon>Dreissenoidea</taxon>
        <taxon>Dreissenidae</taxon>
        <taxon>Dreissena</taxon>
    </lineage>
</organism>
<reference evidence="1" key="1">
    <citation type="journal article" date="2019" name="bioRxiv">
        <title>The Genome of the Zebra Mussel, Dreissena polymorpha: A Resource for Invasive Species Research.</title>
        <authorList>
            <person name="McCartney M.A."/>
            <person name="Auch B."/>
            <person name="Kono T."/>
            <person name="Mallez S."/>
            <person name="Zhang Y."/>
            <person name="Obille A."/>
            <person name="Becker A."/>
            <person name="Abrahante J.E."/>
            <person name="Garbe J."/>
            <person name="Badalamenti J.P."/>
            <person name="Herman A."/>
            <person name="Mangelson H."/>
            <person name="Liachko I."/>
            <person name="Sullivan S."/>
            <person name="Sone E.D."/>
            <person name="Koren S."/>
            <person name="Silverstein K.A.T."/>
            <person name="Beckman K.B."/>
            <person name="Gohl D.M."/>
        </authorList>
    </citation>
    <scope>NUCLEOTIDE SEQUENCE</scope>
    <source>
        <strain evidence="1">Duluth1</strain>
        <tissue evidence="1">Whole animal</tissue>
    </source>
</reference>
<reference evidence="1" key="2">
    <citation type="submission" date="2020-11" db="EMBL/GenBank/DDBJ databases">
        <authorList>
            <person name="McCartney M.A."/>
            <person name="Auch B."/>
            <person name="Kono T."/>
            <person name="Mallez S."/>
            <person name="Becker A."/>
            <person name="Gohl D.M."/>
            <person name="Silverstein K.A.T."/>
            <person name="Koren S."/>
            <person name="Bechman K.B."/>
            <person name="Herman A."/>
            <person name="Abrahante J.E."/>
            <person name="Garbe J."/>
        </authorList>
    </citation>
    <scope>NUCLEOTIDE SEQUENCE</scope>
    <source>
        <strain evidence="1">Duluth1</strain>
        <tissue evidence="1">Whole animal</tissue>
    </source>
</reference>
<dbReference type="Proteomes" id="UP000828390">
    <property type="component" value="Unassembled WGS sequence"/>
</dbReference>
<gene>
    <name evidence="1" type="ORF">DPMN_147527</name>
</gene>
<evidence type="ECO:0000313" key="1">
    <source>
        <dbReference type="EMBL" id="KAH3793998.1"/>
    </source>
</evidence>